<dbReference type="Proteomes" id="UP000182278">
    <property type="component" value="Unassembled WGS sequence"/>
</dbReference>
<dbReference type="GO" id="GO:0046872">
    <property type="term" value="F:metal ion binding"/>
    <property type="evidence" value="ECO:0007669"/>
    <property type="project" value="UniProtKB-KW"/>
</dbReference>
<evidence type="ECO:0000256" key="2">
    <source>
        <dbReference type="ARBA" id="ARBA00022723"/>
    </source>
</evidence>
<accession>A0A1J4S9X7</accession>
<feature type="domain" description="Radical SAM core" evidence="5">
    <location>
        <begin position="29"/>
        <end position="193"/>
    </location>
</feature>
<dbReference type="InterPro" id="IPR013785">
    <property type="entry name" value="Aldolase_TIM"/>
</dbReference>
<keyword evidence="2" id="KW-0479">Metal-binding</keyword>
<proteinExistence type="predicted"/>
<evidence type="ECO:0000313" key="7">
    <source>
        <dbReference type="Proteomes" id="UP000182278"/>
    </source>
</evidence>
<dbReference type="AlphaFoldDB" id="A0A1J4S9X7"/>
<dbReference type="Gene3D" id="3.20.20.70">
    <property type="entry name" value="Aldolase class I"/>
    <property type="match status" value="1"/>
</dbReference>
<dbReference type="PANTHER" id="PTHR43432">
    <property type="entry name" value="SLR0285 PROTEIN"/>
    <property type="match status" value="1"/>
</dbReference>
<evidence type="ECO:0000259" key="5">
    <source>
        <dbReference type="Pfam" id="PF04055"/>
    </source>
</evidence>
<dbReference type="STRING" id="1817893.AUJ66_07150"/>
<dbReference type="SFLD" id="SFLDG01084">
    <property type="entry name" value="Uncharacterised_Radical_SAM_Su"/>
    <property type="match status" value="1"/>
</dbReference>
<dbReference type="EMBL" id="MNUO01000108">
    <property type="protein sequence ID" value="OIN96211.1"/>
    <property type="molecule type" value="Genomic_DNA"/>
</dbReference>
<dbReference type="GO" id="GO:0051536">
    <property type="term" value="F:iron-sulfur cluster binding"/>
    <property type="evidence" value="ECO:0007669"/>
    <property type="project" value="UniProtKB-KW"/>
</dbReference>
<keyword evidence="4" id="KW-0411">Iron-sulfur</keyword>
<dbReference type="SFLD" id="SFLDS00029">
    <property type="entry name" value="Radical_SAM"/>
    <property type="match status" value="1"/>
</dbReference>
<dbReference type="Pfam" id="PF04055">
    <property type="entry name" value="Radical_SAM"/>
    <property type="match status" value="1"/>
</dbReference>
<reference evidence="6 7" key="1">
    <citation type="journal article" date="2016" name="Environ. Microbiol.">
        <title>Genomic resolution of a cold subsurface aquifer community provides metabolic insights for novel microbes adapted to high CO concentrations.</title>
        <authorList>
            <person name="Probst A.J."/>
            <person name="Castelle C.J."/>
            <person name="Singh A."/>
            <person name="Brown C.T."/>
            <person name="Anantharaman K."/>
            <person name="Sharon I."/>
            <person name="Hug L.A."/>
            <person name="Burstein D."/>
            <person name="Emerson J.B."/>
            <person name="Thomas B.C."/>
            <person name="Banfield J.F."/>
        </authorList>
    </citation>
    <scope>NUCLEOTIDE SEQUENCE [LARGE SCALE GENOMIC DNA]</scope>
    <source>
        <strain evidence="6">CG1_02_38_46</strain>
    </source>
</reference>
<dbReference type="InterPro" id="IPR007197">
    <property type="entry name" value="rSAM"/>
</dbReference>
<evidence type="ECO:0000256" key="1">
    <source>
        <dbReference type="ARBA" id="ARBA00022691"/>
    </source>
</evidence>
<gene>
    <name evidence="6" type="ORF">AUJ66_07150</name>
</gene>
<keyword evidence="1" id="KW-0949">S-adenosyl-L-methionine</keyword>
<evidence type="ECO:0000313" key="6">
    <source>
        <dbReference type="EMBL" id="OIN96211.1"/>
    </source>
</evidence>
<dbReference type="PANTHER" id="PTHR43432:SF6">
    <property type="entry name" value="RADICAL SAM CORE DOMAIN-CONTAINING PROTEIN"/>
    <property type="match status" value="1"/>
</dbReference>
<dbReference type="InterPro" id="IPR040086">
    <property type="entry name" value="MJ0683-like"/>
</dbReference>
<comment type="caution">
    <text evidence="6">The sequence shown here is derived from an EMBL/GenBank/DDBJ whole genome shotgun (WGS) entry which is preliminary data.</text>
</comment>
<dbReference type="CDD" id="cd01335">
    <property type="entry name" value="Radical_SAM"/>
    <property type="match status" value="1"/>
</dbReference>
<sequence length="288" mass="33731">MFSLNSGLGKTERKSLLYRTKVEYGNWTINHVTGCMHGCKFPCYAMMMAKKFGWIKNYEDWRSPKIATNALEILEKEIPKYKDEIDFVHLCFMSDPFMYNSEKEDLIPEIKSLTLNIIERLNAEGIKVTTLTKGIYPDEILDTRKFLQFNEYGITLVSLNKDFKKDFEPFSAPYEKRIESLQKLAKKGLNTWVSMEPYPTPELDNTSANIEKILQGISFVKKIIFGKLNYHRIAYCNGNSVHIWKNNEDFYKEMAKRVIDFCSKNDIKYHIKFGTPLSKRNTINIFKK</sequence>
<dbReference type="GO" id="GO:0003824">
    <property type="term" value="F:catalytic activity"/>
    <property type="evidence" value="ECO:0007669"/>
    <property type="project" value="InterPro"/>
</dbReference>
<dbReference type="SUPFAM" id="SSF102114">
    <property type="entry name" value="Radical SAM enzymes"/>
    <property type="match status" value="1"/>
</dbReference>
<protein>
    <submittedName>
        <fullName evidence="6">Radical SAM protein</fullName>
    </submittedName>
</protein>
<evidence type="ECO:0000256" key="4">
    <source>
        <dbReference type="ARBA" id="ARBA00023014"/>
    </source>
</evidence>
<name>A0A1J4S9X7_9BACT</name>
<dbReference type="InterPro" id="IPR058240">
    <property type="entry name" value="rSAM_sf"/>
</dbReference>
<evidence type="ECO:0000256" key="3">
    <source>
        <dbReference type="ARBA" id="ARBA00023004"/>
    </source>
</evidence>
<organism evidence="6 7">
    <name type="scientific">Candidatus Desantisbacteria bacterium CG1_02_38_46</name>
    <dbReference type="NCBI Taxonomy" id="1817893"/>
    <lineage>
        <taxon>Bacteria</taxon>
        <taxon>Candidatus Desantisiibacteriota</taxon>
    </lineage>
</organism>
<keyword evidence="3" id="KW-0408">Iron</keyword>